<name>A0A6J6FMV1_9ZZZZ</name>
<dbReference type="EMBL" id="CAEZTS010000160">
    <property type="protein sequence ID" value="CAB4589049.1"/>
    <property type="molecule type" value="Genomic_DNA"/>
</dbReference>
<reference evidence="1" key="1">
    <citation type="submission" date="2020-05" db="EMBL/GenBank/DDBJ databases">
        <authorList>
            <person name="Chiriac C."/>
            <person name="Salcher M."/>
            <person name="Ghai R."/>
            <person name="Kavagutti S V."/>
        </authorList>
    </citation>
    <scope>NUCLEOTIDE SEQUENCE</scope>
</reference>
<sequence length="44" mass="4740">MKMLRRAIAAITLTGIAAAILRIRGKGGVPPERGGWRELTRPPS</sequence>
<proteinExistence type="predicted"/>
<organism evidence="1">
    <name type="scientific">freshwater metagenome</name>
    <dbReference type="NCBI Taxonomy" id="449393"/>
    <lineage>
        <taxon>unclassified sequences</taxon>
        <taxon>metagenomes</taxon>
        <taxon>ecological metagenomes</taxon>
    </lineage>
</organism>
<accession>A0A6J6FMV1</accession>
<gene>
    <name evidence="1" type="ORF">UFOPK1722_01539</name>
</gene>
<protein>
    <submittedName>
        <fullName evidence="1">Unannotated protein</fullName>
    </submittedName>
</protein>
<dbReference type="AlphaFoldDB" id="A0A6J6FMV1"/>
<evidence type="ECO:0000313" key="1">
    <source>
        <dbReference type="EMBL" id="CAB4589049.1"/>
    </source>
</evidence>